<evidence type="ECO:0000256" key="2">
    <source>
        <dbReference type="ARBA" id="ARBA00007637"/>
    </source>
</evidence>
<keyword evidence="5" id="KW-1185">Reference proteome</keyword>
<dbReference type="Proteomes" id="UP000763641">
    <property type="component" value="Unassembled WGS sequence"/>
</dbReference>
<dbReference type="PRINTS" id="PR01713">
    <property type="entry name" value="NUCEPIMERASE"/>
</dbReference>
<protein>
    <submittedName>
        <fullName evidence="4">NAD-dependent epimerase/dehydratase family protein</fullName>
    </submittedName>
</protein>
<sequence>MRVLITGGLGFIGTQLCRSLTRAGHDVVIVDSMTVQVHGDTPSIVLPDGATLVRLDVRNIHEQADLLCGVDIVYHLAAETGTAQSMYQIQRYVDVNERGTAALLESIARCTNRPRKVILTSSRSVYGEGAFIDAAGAIVQPAPRTREQLDANHWEPRDATGVPLRAIATPETLPFAPGSIYAATKASQELLLNAASQALNFDAITLRLQNVYGAGQSLQNPYTGIISIFFNRARQGLMLPIYEDGKETRDFVHVEDVVAGLMAAMTNDVPSGTICNIGSGIATPVNELARQLLRAAGLDVPIKVTGQFRVGDIRHNFADISRARALLGFMPQVSLADGLARFCAWAKSEPVYADGLDKATAELKAKGLAN</sequence>
<feature type="domain" description="NAD-dependent epimerase/dehydratase" evidence="3">
    <location>
        <begin position="3"/>
        <end position="278"/>
    </location>
</feature>
<dbReference type="PANTHER" id="PTHR43000">
    <property type="entry name" value="DTDP-D-GLUCOSE 4,6-DEHYDRATASE-RELATED"/>
    <property type="match status" value="1"/>
</dbReference>
<organism evidence="4 5">
    <name type="scientific">Sphingomonas longa</name>
    <dbReference type="NCBI Taxonomy" id="2778730"/>
    <lineage>
        <taxon>Bacteria</taxon>
        <taxon>Pseudomonadati</taxon>
        <taxon>Pseudomonadota</taxon>
        <taxon>Alphaproteobacteria</taxon>
        <taxon>Sphingomonadales</taxon>
        <taxon>Sphingomonadaceae</taxon>
        <taxon>Sphingomonas</taxon>
    </lineage>
</organism>
<comment type="pathway">
    <text evidence="1">Bacterial outer membrane biogenesis; LPS O-antigen biosynthesis.</text>
</comment>
<evidence type="ECO:0000259" key="3">
    <source>
        <dbReference type="Pfam" id="PF01370"/>
    </source>
</evidence>
<dbReference type="RefSeq" id="WP_204200549.1">
    <property type="nucleotide sequence ID" value="NZ_JAFEMC010000008.1"/>
</dbReference>
<name>A0ABS2DBZ9_9SPHN</name>
<dbReference type="Pfam" id="PF01370">
    <property type="entry name" value="Epimerase"/>
    <property type="match status" value="1"/>
</dbReference>
<evidence type="ECO:0000313" key="5">
    <source>
        <dbReference type="Proteomes" id="UP000763641"/>
    </source>
</evidence>
<dbReference type="SUPFAM" id="SSF51735">
    <property type="entry name" value="NAD(P)-binding Rossmann-fold domains"/>
    <property type="match status" value="1"/>
</dbReference>
<accession>A0ABS2DBZ9</accession>
<gene>
    <name evidence="4" type="ORF">ILT43_18905</name>
</gene>
<comment type="caution">
    <text evidence="4">The sequence shown here is derived from an EMBL/GenBank/DDBJ whole genome shotgun (WGS) entry which is preliminary data.</text>
</comment>
<comment type="similarity">
    <text evidence="2">Belongs to the NAD(P)-dependent epimerase/dehydratase family.</text>
</comment>
<reference evidence="4 5" key="1">
    <citation type="submission" date="2020-12" db="EMBL/GenBank/DDBJ databases">
        <title>Sphingomonas sp.</title>
        <authorList>
            <person name="Kim M.K."/>
        </authorList>
    </citation>
    <scope>NUCLEOTIDE SEQUENCE [LARGE SCALE GENOMIC DNA]</scope>
    <source>
        <strain evidence="4 5">BT552</strain>
    </source>
</reference>
<evidence type="ECO:0000256" key="1">
    <source>
        <dbReference type="ARBA" id="ARBA00005125"/>
    </source>
</evidence>
<evidence type="ECO:0000313" key="4">
    <source>
        <dbReference type="EMBL" id="MBM6578455.1"/>
    </source>
</evidence>
<proteinExistence type="inferred from homology"/>
<dbReference type="InterPro" id="IPR036291">
    <property type="entry name" value="NAD(P)-bd_dom_sf"/>
</dbReference>
<dbReference type="Gene3D" id="3.40.50.720">
    <property type="entry name" value="NAD(P)-binding Rossmann-like Domain"/>
    <property type="match status" value="1"/>
</dbReference>
<dbReference type="InterPro" id="IPR001509">
    <property type="entry name" value="Epimerase_deHydtase"/>
</dbReference>
<dbReference type="EMBL" id="JAFEMC010000008">
    <property type="protein sequence ID" value="MBM6578455.1"/>
    <property type="molecule type" value="Genomic_DNA"/>
</dbReference>